<organism evidence="1 2">
    <name type="scientific">Chloracidobacterium sp. N</name>
    <dbReference type="NCBI Taxonomy" id="2821540"/>
    <lineage>
        <taxon>Bacteria</taxon>
        <taxon>Pseudomonadati</taxon>
        <taxon>Acidobacteriota</taxon>
        <taxon>Terriglobia</taxon>
        <taxon>Terriglobales</taxon>
        <taxon>Acidobacteriaceae</taxon>
        <taxon>Chloracidobacterium</taxon>
        <taxon>Chloracidobacterium aggregatum</taxon>
    </lineage>
</organism>
<sequence>MDWTTAPDAFIERCILAIGGRTALYGVRALLMQVRRTLMQPPETIELEILRAFGGRIRLIERRPGCEPRVIVINGFAGQVMEQGRLAPLPALELEAIKRRIRLYPRNFLAHAEEYDYAPPVADRDTDGDPIWRLDLPSEEVSYGFDAAHFQCRFLEDRETGERITYSDYVATDGILTARREQCWQAGQLIHEDDILYLAFNVPFDDADFTVL</sequence>
<dbReference type="Proteomes" id="UP000677668">
    <property type="component" value="Chromosome 2"/>
</dbReference>
<accession>A0ABX8B6G0</accession>
<dbReference type="EMBL" id="CP072643">
    <property type="protein sequence ID" value="QUV95632.1"/>
    <property type="molecule type" value="Genomic_DNA"/>
</dbReference>
<keyword evidence="2" id="KW-1185">Reference proteome</keyword>
<reference evidence="1 2" key="1">
    <citation type="submission" date="2021-03" db="EMBL/GenBank/DDBJ databases">
        <title>Genomic and phenotypic characterization of Chloracidobacterium isolates provides evidence for multiple species.</title>
        <authorList>
            <person name="Saini M.K."/>
            <person name="Costas A.M.G."/>
            <person name="Tank M."/>
            <person name="Bryant D.A."/>
        </authorList>
    </citation>
    <scope>NUCLEOTIDE SEQUENCE [LARGE SCALE GENOMIC DNA]</scope>
    <source>
        <strain evidence="1 2">N</strain>
    </source>
</reference>
<proteinExistence type="predicted"/>
<protein>
    <submittedName>
        <fullName evidence="1">Uncharacterized protein</fullName>
    </submittedName>
</protein>
<dbReference type="RefSeq" id="WP_211423848.1">
    <property type="nucleotide sequence ID" value="NZ_CP072643.1"/>
</dbReference>
<gene>
    <name evidence="1" type="ORF">J8C05_12435</name>
</gene>
<evidence type="ECO:0000313" key="1">
    <source>
        <dbReference type="EMBL" id="QUV95632.1"/>
    </source>
</evidence>
<name>A0ABX8B6G0_9BACT</name>
<evidence type="ECO:0000313" key="2">
    <source>
        <dbReference type="Proteomes" id="UP000677668"/>
    </source>
</evidence>